<keyword evidence="9" id="KW-1185">Reference proteome</keyword>
<organism evidence="8 9">
    <name type="scientific">Xylophilus rhododendri</name>
    <dbReference type="NCBI Taxonomy" id="2697032"/>
    <lineage>
        <taxon>Bacteria</taxon>
        <taxon>Pseudomonadati</taxon>
        <taxon>Pseudomonadota</taxon>
        <taxon>Betaproteobacteria</taxon>
        <taxon>Burkholderiales</taxon>
        <taxon>Xylophilus</taxon>
    </lineage>
</organism>
<keyword evidence="2 4" id="KW-0472">Membrane</keyword>
<evidence type="ECO:0000313" key="8">
    <source>
        <dbReference type="EMBL" id="QHI98695.1"/>
    </source>
</evidence>
<comment type="subunit">
    <text evidence="4">Part of the Bam complex.</text>
</comment>
<feature type="domain" description="Outer membrane protein assembly factor BamE" evidence="7">
    <location>
        <begin position="48"/>
        <end position="117"/>
    </location>
</feature>
<dbReference type="GO" id="GO:0043165">
    <property type="term" value="P:Gram-negative-bacterium-type cell outer membrane assembly"/>
    <property type="evidence" value="ECO:0007669"/>
    <property type="project" value="UniProtKB-UniRule"/>
</dbReference>
<keyword evidence="1 4" id="KW-0732">Signal</keyword>
<dbReference type="Gene3D" id="3.30.1450.10">
    <property type="match status" value="1"/>
</dbReference>
<proteinExistence type="inferred from homology"/>
<evidence type="ECO:0000256" key="5">
    <source>
        <dbReference type="SAM" id="MobiDB-lite"/>
    </source>
</evidence>
<feature type="region of interest" description="Disordered" evidence="5">
    <location>
        <begin position="151"/>
        <end position="187"/>
    </location>
</feature>
<protein>
    <recommendedName>
        <fullName evidence="4">Outer membrane protein assembly factor BamE</fullName>
    </recommendedName>
</protein>
<dbReference type="Proteomes" id="UP000464787">
    <property type="component" value="Chromosome"/>
</dbReference>
<dbReference type="KEGG" id="xyk:GT347_12260"/>
<dbReference type="PANTHER" id="PTHR37482:SF1">
    <property type="entry name" value="OUTER MEMBRANE PROTEIN ASSEMBLY FACTOR BAME"/>
    <property type="match status" value="1"/>
</dbReference>
<comment type="function">
    <text evidence="4">Part of the outer membrane protein assembly complex, which is involved in assembly and insertion of beta-barrel proteins into the outer membrane.</text>
</comment>
<dbReference type="AlphaFoldDB" id="A0A857J7C1"/>
<keyword evidence="4" id="KW-0449">Lipoprotein</keyword>
<feature type="chain" id="PRO_5033173984" description="Outer membrane protein assembly factor BamE" evidence="6">
    <location>
        <begin position="22"/>
        <end position="187"/>
    </location>
</feature>
<comment type="subcellular location">
    <subcellularLocation>
        <location evidence="4">Cell outer membrane</location>
        <topology evidence="4">Lipid-anchor</topology>
    </subcellularLocation>
</comment>
<evidence type="ECO:0000259" key="7">
    <source>
        <dbReference type="Pfam" id="PF04355"/>
    </source>
</evidence>
<dbReference type="HAMAP" id="MF_00925">
    <property type="entry name" value="OM_assembly_BamE"/>
    <property type="match status" value="1"/>
</dbReference>
<dbReference type="PROSITE" id="PS51257">
    <property type="entry name" value="PROKAR_LIPOPROTEIN"/>
    <property type="match status" value="1"/>
</dbReference>
<dbReference type="InterPro" id="IPR007450">
    <property type="entry name" value="BamE_dom"/>
</dbReference>
<dbReference type="RefSeq" id="WP_160552212.1">
    <property type="nucleotide sequence ID" value="NZ_CP047650.1"/>
</dbReference>
<evidence type="ECO:0000256" key="4">
    <source>
        <dbReference type="HAMAP-Rule" id="MF_00925"/>
    </source>
</evidence>
<evidence type="ECO:0000256" key="6">
    <source>
        <dbReference type="SAM" id="SignalP"/>
    </source>
</evidence>
<dbReference type="GO" id="GO:1990063">
    <property type="term" value="C:Bam protein complex"/>
    <property type="evidence" value="ECO:0007669"/>
    <property type="project" value="TreeGrafter"/>
</dbReference>
<dbReference type="EMBL" id="CP047650">
    <property type="protein sequence ID" value="QHI98695.1"/>
    <property type="molecule type" value="Genomic_DNA"/>
</dbReference>
<keyword evidence="4" id="KW-0564">Palmitate</keyword>
<dbReference type="GO" id="GO:0051205">
    <property type="term" value="P:protein insertion into membrane"/>
    <property type="evidence" value="ECO:0007669"/>
    <property type="project" value="UniProtKB-UniRule"/>
</dbReference>
<dbReference type="GO" id="GO:0030674">
    <property type="term" value="F:protein-macromolecule adaptor activity"/>
    <property type="evidence" value="ECO:0007669"/>
    <property type="project" value="TreeGrafter"/>
</dbReference>
<evidence type="ECO:0000256" key="3">
    <source>
        <dbReference type="ARBA" id="ARBA00023237"/>
    </source>
</evidence>
<name>A0A857J7C1_9BURK</name>
<evidence type="ECO:0000313" key="9">
    <source>
        <dbReference type="Proteomes" id="UP000464787"/>
    </source>
</evidence>
<dbReference type="Pfam" id="PF04355">
    <property type="entry name" value="BamE"/>
    <property type="match status" value="1"/>
</dbReference>
<sequence>MPVHILRRLPLVLLAASAALAAGCGTVDGASNRLVSAITPYKIEIVQGNFVSKEQVAALEKGMTRLQVKEVLGTPLITNLFRADRWDYVFTIKRPGLEPQSHHLSVYFENDRLARFEGDDMPTEAEFVATLGSAQRVGKVPPLEATPAELAKFPGRPKADAEPAPKAIGADAVPTASYPPLNAPASR</sequence>
<dbReference type="InterPro" id="IPR037873">
    <property type="entry name" value="BamE-like"/>
</dbReference>
<gene>
    <name evidence="4 8" type="primary">bamE</name>
    <name evidence="8" type="ORF">GT347_12260</name>
</gene>
<reference evidence="8 9" key="1">
    <citation type="submission" date="2020-01" db="EMBL/GenBank/DDBJ databases">
        <title>Genome sequencing of strain KACC 21265.</title>
        <authorList>
            <person name="Heo J."/>
            <person name="Kim S.-J."/>
            <person name="Kim J.-S."/>
            <person name="Hong S.-B."/>
            <person name="Kwon S.-W."/>
        </authorList>
    </citation>
    <scope>NUCLEOTIDE SEQUENCE [LARGE SCALE GENOMIC DNA]</scope>
    <source>
        <strain evidence="8 9">KACC 21265</strain>
    </source>
</reference>
<comment type="similarity">
    <text evidence="4">Belongs to the BamE family.</text>
</comment>
<evidence type="ECO:0000256" key="2">
    <source>
        <dbReference type="ARBA" id="ARBA00023136"/>
    </source>
</evidence>
<feature type="signal peptide" evidence="6">
    <location>
        <begin position="1"/>
        <end position="21"/>
    </location>
</feature>
<evidence type="ECO:0000256" key="1">
    <source>
        <dbReference type="ARBA" id="ARBA00022729"/>
    </source>
</evidence>
<keyword evidence="3 4" id="KW-0998">Cell outer membrane</keyword>
<dbReference type="InterPro" id="IPR026592">
    <property type="entry name" value="BamE"/>
</dbReference>
<accession>A0A857J7C1</accession>
<dbReference type="PANTHER" id="PTHR37482">
    <property type="entry name" value="OUTER MEMBRANE PROTEIN ASSEMBLY FACTOR BAME"/>
    <property type="match status" value="1"/>
</dbReference>